<dbReference type="Pfam" id="PF21365">
    <property type="entry name" value="Glyco_hydro_31_3rd"/>
    <property type="match status" value="1"/>
</dbReference>
<evidence type="ECO:0000259" key="4">
    <source>
        <dbReference type="Pfam" id="PF01055"/>
    </source>
</evidence>
<dbReference type="GO" id="GO:0005975">
    <property type="term" value="P:carbohydrate metabolic process"/>
    <property type="evidence" value="ECO:0007669"/>
    <property type="project" value="InterPro"/>
</dbReference>
<feature type="domain" description="Glycosyl hydrolase family 31 C-terminal" evidence="6">
    <location>
        <begin position="523"/>
        <end position="610"/>
    </location>
</feature>
<dbReference type="Gene3D" id="2.60.40.1180">
    <property type="entry name" value="Golgi alpha-mannosidase II"/>
    <property type="match status" value="2"/>
</dbReference>
<comment type="caution">
    <text evidence="7">The sequence shown here is derived from an EMBL/GenBank/DDBJ whole genome shotgun (WGS) entry which is preliminary data.</text>
</comment>
<keyword evidence="2 7" id="KW-0378">Hydrolase</keyword>
<proteinExistence type="inferred from homology"/>
<dbReference type="CDD" id="cd06595">
    <property type="entry name" value="GH31_u1"/>
    <property type="match status" value="1"/>
</dbReference>
<dbReference type="SUPFAM" id="SSF51445">
    <property type="entry name" value="(Trans)glycosidases"/>
    <property type="match status" value="1"/>
</dbReference>
<evidence type="ECO:0000256" key="2">
    <source>
        <dbReference type="RuleBase" id="RU361185"/>
    </source>
</evidence>
<dbReference type="InterPro" id="IPR013780">
    <property type="entry name" value="Glyco_hydro_b"/>
</dbReference>
<reference evidence="7 8" key="1">
    <citation type="submission" date="2014-02" db="EMBL/GenBank/DDBJ databases">
        <authorList>
            <person name="Sears C."/>
            <person name="Carroll K."/>
            <person name="Sack B.R."/>
            <person name="Qadri F."/>
            <person name="Myers L.L."/>
            <person name="Chung G.-T."/>
            <person name="Escheverria P."/>
            <person name="Fraser C.M."/>
            <person name="Sadzewicz L."/>
            <person name="Shefchek K.A."/>
            <person name="Tallon L."/>
            <person name="Das S.P."/>
            <person name="Daugherty S."/>
            <person name="Mongodin E.F."/>
        </authorList>
    </citation>
    <scope>NUCLEOTIDE SEQUENCE [LARGE SCALE GENOMIC DNA]</scope>
    <source>
        <strain evidence="8">3998T(B)3</strain>
    </source>
</reference>
<organism evidence="7 8">
    <name type="scientific">Bacteroides fragilis str. 3998T(B)3</name>
    <dbReference type="NCBI Taxonomy" id="1339316"/>
    <lineage>
        <taxon>Bacteria</taxon>
        <taxon>Pseudomonadati</taxon>
        <taxon>Bacteroidota</taxon>
        <taxon>Bacteroidia</taxon>
        <taxon>Bacteroidales</taxon>
        <taxon>Bacteroidaceae</taxon>
        <taxon>Bacteroides</taxon>
    </lineage>
</organism>
<dbReference type="PATRIC" id="fig|1339316.3.peg.804"/>
<dbReference type="GO" id="GO:0006491">
    <property type="term" value="P:N-glycan processing"/>
    <property type="evidence" value="ECO:0007669"/>
    <property type="project" value="TreeGrafter"/>
</dbReference>
<protein>
    <submittedName>
        <fullName evidence="7">Glycosyl hydrolases 31 family protein</fullName>
    </submittedName>
</protein>
<dbReference type="Gene3D" id="3.20.20.80">
    <property type="entry name" value="Glycosidases"/>
    <property type="match status" value="1"/>
</dbReference>
<keyword evidence="3" id="KW-0732">Signal</keyword>
<dbReference type="InterPro" id="IPR048395">
    <property type="entry name" value="Glyco_hydro_31_C"/>
</dbReference>
<dbReference type="InterPro" id="IPR033403">
    <property type="entry name" value="DUF5110"/>
</dbReference>
<comment type="similarity">
    <text evidence="1 2">Belongs to the glycosyl hydrolase 31 family.</text>
</comment>
<gene>
    <name evidence="7" type="ORF">M125_0822</name>
</gene>
<keyword evidence="2" id="KW-0326">Glycosidase</keyword>
<evidence type="ECO:0000256" key="1">
    <source>
        <dbReference type="ARBA" id="ARBA00007806"/>
    </source>
</evidence>
<evidence type="ECO:0000259" key="6">
    <source>
        <dbReference type="Pfam" id="PF21365"/>
    </source>
</evidence>
<accession>A0A015W2M4</accession>
<feature type="signal peptide" evidence="3">
    <location>
        <begin position="1"/>
        <end position="25"/>
    </location>
</feature>
<dbReference type="Pfam" id="PF17137">
    <property type="entry name" value="DUF5110"/>
    <property type="match status" value="1"/>
</dbReference>
<name>A0A015W2M4_BACFG</name>
<dbReference type="SUPFAM" id="SSF51011">
    <property type="entry name" value="Glycosyl hydrolase domain"/>
    <property type="match status" value="1"/>
</dbReference>
<dbReference type="PANTHER" id="PTHR22762:SF89">
    <property type="entry name" value="ALPHA-XYLOSIDASE"/>
    <property type="match status" value="1"/>
</dbReference>
<evidence type="ECO:0000313" key="7">
    <source>
        <dbReference type="EMBL" id="EXY92508.1"/>
    </source>
</evidence>
<evidence type="ECO:0000259" key="5">
    <source>
        <dbReference type="Pfam" id="PF17137"/>
    </source>
</evidence>
<dbReference type="Proteomes" id="UP000020773">
    <property type="component" value="Unassembled WGS sequence"/>
</dbReference>
<sequence length="745" mass="86193">MRNIQRTILWIAGLLFCLPSSSSNPVVIGNSRFTFITDHLVRMEYAQQGKFLNDSTLFAVDRTPRCTEVKVERKEGNRYIMTTPAMRVEYYNDGFPFGQTNLFVYFRNGDSPKEKRWYIASRQSRNLLGAVTTLDDVEGPIDRQEGLLSRDGWYLINDTGKEVLKNGWVATRDRNHVQDLYLFVYGNDYKAALKSLQTVSGPSPMTRKYVHGSWYCRWWNYTDEDYRQLVREYREHDFPLDIMVFDMGWHTQNAKVGTGHAGTRGWTGYSWNRKLIPEPEKLIKDFKDDHIYVVLNEHPHDGIRPHEDSYQAFVRDLGVDTQQTGVPLFDAGDRDYMNAFMKHAHQESDSMGVAFWWLDWQQDYLYPLVRGTNMKHLPWMNHIYYNYSSGNHLRGAGFSRWAGWGDHRHPIQFSGDAVGNWDLLRFEVDLTTTSGNAGCFFWAHDLGGFYDGTDPELYTRWTQFGLLNSSLRIHSVYDEKLDRRPWLWGVEAEKAMHRIYHLRSQLMPYIYSSVRQCHTDMLPLNRGMYIEYPDEEKAYQYPGQFLFGDLLLGAPITAKGEGEKKIATQEVWLPGGTDWYNFFTGERQEGGQVIKTKSPLEQFPLFIKGGCPLPMQPYTERMCSTPLTELIVRCYPGKEGANNTYILYEDDGLTQDYLQGKYATTRLNYQKSGGQTIITVSPVEGTYEGQPRKRAYRIELPGIPVQARVSVNGKKARTTPNQELNGVIVPIKVMDIHKPIVIKIQ</sequence>
<evidence type="ECO:0000313" key="8">
    <source>
        <dbReference type="Proteomes" id="UP000020773"/>
    </source>
</evidence>
<feature type="domain" description="Glycoside hydrolase family 31 TIM barrel" evidence="4">
    <location>
        <begin position="204"/>
        <end position="512"/>
    </location>
</feature>
<dbReference type="Pfam" id="PF01055">
    <property type="entry name" value="Glyco_hydro_31_2nd"/>
    <property type="match status" value="1"/>
</dbReference>
<evidence type="ECO:0000256" key="3">
    <source>
        <dbReference type="SAM" id="SignalP"/>
    </source>
</evidence>
<dbReference type="AlphaFoldDB" id="A0A015W2M4"/>
<dbReference type="PANTHER" id="PTHR22762">
    <property type="entry name" value="ALPHA-GLUCOSIDASE"/>
    <property type="match status" value="1"/>
</dbReference>
<dbReference type="RefSeq" id="WP_032575481.1">
    <property type="nucleotide sequence ID" value="NZ_JGDB01000016.1"/>
</dbReference>
<feature type="domain" description="DUF5110" evidence="5">
    <location>
        <begin position="629"/>
        <end position="702"/>
    </location>
</feature>
<feature type="chain" id="PRO_5001478383" evidence="3">
    <location>
        <begin position="26"/>
        <end position="745"/>
    </location>
</feature>
<dbReference type="InterPro" id="IPR017853">
    <property type="entry name" value="GH"/>
</dbReference>
<dbReference type="GO" id="GO:0090599">
    <property type="term" value="F:alpha-glucosidase activity"/>
    <property type="evidence" value="ECO:0007669"/>
    <property type="project" value="TreeGrafter"/>
</dbReference>
<dbReference type="EMBL" id="JGDB01000016">
    <property type="protein sequence ID" value="EXY92508.1"/>
    <property type="molecule type" value="Genomic_DNA"/>
</dbReference>
<dbReference type="InterPro" id="IPR000322">
    <property type="entry name" value="Glyco_hydro_31_TIM"/>
</dbReference>